<keyword evidence="1" id="KW-0812">Transmembrane</keyword>
<accession>A0A085BN56</accession>
<sequence>MISRNVVSDLVLIALLTAFQIFILNRIALFGQYIPVLYPVFVMFYPFFRNRFHFLALSFILGLCVDAFLGTWGINAFATTVVAYFRTIIFRTSTDTTTDFFSFQGIQWTQFIFFIVTSIFIHQLLVQYIEFFKFDRFFEILFNVIVTSIISFVFILAYALAFKIKQKV</sequence>
<name>A0A085BN56_9FLAO</name>
<proteinExistence type="predicted"/>
<feature type="transmembrane region" description="Helical" evidence="1">
    <location>
        <begin position="105"/>
        <end position="125"/>
    </location>
</feature>
<evidence type="ECO:0000313" key="3">
    <source>
        <dbReference type="Proteomes" id="UP000028623"/>
    </source>
</evidence>
<reference evidence="2 3" key="1">
    <citation type="submission" date="2014-07" db="EMBL/GenBank/DDBJ databases">
        <title>Epilithonimonas lactis LMG 22401 Genome.</title>
        <authorList>
            <person name="Pipes S.E."/>
            <person name="Stropko S.J."/>
        </authorList>
    </citation>
    <scope>NUCLEOTIDE SEQUENCE [LARGE SCALE GENOMIC DNA]</scope>
    <source>
        <strain evidence="2 3">LMG 24401</strain>
    </source>
</reference>
<feature type="transmembrane region" description="Helical" evidence="1">
    <location>
        <begin position="30"/>
        <end position="48"/>
    </location>
</feature>
<keyword evidence="1" id="KW-1133">Transmembrane helix</keyword>
<keyword evidence="3" id="KW-1185">Reference proteome</keyword>
<comment type="caution">
    <text evidence="2">The sequence shown here is derived from an EMBL/GenBank/DDBJ whole genome shotgun (WGS) entry which is preliminary data.</text>
</comment>
<protein>
    <submittedName>
        <fullName evidence="2">Rod shape-determining protein MreD</fullName>
    </submittedName>
</protein>
<dbReference type="STRING" id="421072.SAMN04488097_1955"/>
<gene>
    <name evidence="2" type="ORF">IO89_04900</name>
</gene>
<evidence type="ECO:0000313" key="2">
    <source>
        <dbReference type="EMBL" id="KFC23901.1"/>
    </source>
</evidence>
<feature type="transmembrane region" description="Helical" evidence="1">
    <location>
        <begin position="7"/>
        <end position="24"/>
    </location>
</feature>
<dbReference type="eggNOG" id="ENOG5030MZ0">
    <property type="taxonomic scope" value="Bacteria"/>
</dbReference>
<feature type="transmembrane region" description="Helical" evidence="1">
    <location>
        <begin position="137"/>
        <end position="161"/>
    </location>
</feature>
<feature type="transmembrane region" description="Helical" evidence="1">
    <location>
        <begin position="55"/>
        <end position="85"/>
    </location>
</feature>
<dbReference type="Proteomes" id="UP000028623">
    <property type="component" value="Unassembled WGS sequence"/>
</dbReference>
<organism evidence="2 3">
    <name type="scientific">Epilithonimonas lactis</name>
    <dbReference type="NCBI Taxonomy" id="421072"/>
    <lineage>
        <taxon>Bacteria</taxon>
        <taxon>Pseudomonadati</taxon>
        <taxon>Bacteroidota</taxon>
        <taxon>Flavobacteriia</taxon>
        <taxon>Flavobacteriales</taxon>
        <taxon>Weeksellaceae</taxon>
        <taxon>Chryseobacterium group</taxon>
        <taxon>Epilithonimonas</taxon>
    </lineage>
</organism>
<dbReference type="OrthoDB" id="1132160at2"/>
<evidence type="ECO:0000256" key="1">
    <source>
        <dbReference type="SAM" id="Phobius"/>
    </source>
</evidence>
<dbReference type="RefSeq" id="WP_034974000.1">
    <property type="nucleotide sequence ID" value="NZ_FOFI01000002.1"/>
</dbReference>
<dbReference type="AlphaFoldDB" id="A0A085BN56"/>
<keyword evidence="1" id="KW-0472">Membrane</keyword>
<dbReference type="EMBL" id="JPLY01000001">
    <property type="protein sequence ID" value="KFC23901.1"/>
    <property type="molecule type" value="Genomic_DNA"/>
</dbReference>